<dbReference type="GO" id="GO:0003700">
    <property type="term" value="F:DNA-binding transcription factor activity"/>
    <property type="evidence" value="ECO:0007669"/>
    <property type="project" value="TreeGrafter"/>
</dbReference>
<keyword evidence="2" id="KW-0812">Transmembrane</keyword>
<feature type="domain" description="PPC" evidence="3">
    <location>
        <begin position="1"/>
        <end position="79"/>
    </location>
</feature>
<comment type="caution">
    <text evidence="4">The sequence shown here is derived from an EMBL/GenBank/DDBJ whole genome shotgun (WGS) entry which is preliminary data.</text>
</comment>
<accession>A0A834YBK5</accession>
<keyword evidence="5" id="KW-1185">Reference proteome</keyword>
<evidence type="ECO:0000313" key="5">
    <source>
        <dbReference type="Proteomes" id="UP000655225"/>
    </source>
</evidence>
<dbReference type="GO" id="GO:0005634">
    <property type="term" value="C:nucleus"/>
    <property type="evidence" value="ECO:0007669"/>
    <property type="project" value="TreeGrafter"/>
</dbReference>
<gene>
    <name evidence="4" type="ORF">HHK36_031949</name>
</gene>
<keyword evidence="2" id="KW-0472">Membrane</keyword>
<dbReference type="GO" id="GO:0003680">
    <property type="term" value="F:minor groove of adenine-thymine-rich DNA binding"/>
    <property type="evidence" value="ECO:0007669"/>
    <property type="project" value="InterPro"/>
</dbReference>
<dbReference type="AlphaFoldDB" id="A0A834YBK5"/>
<feature type="region of interest" description="Disordered" evidence="1">
    <location>
        <begin position="69"/>
        <end position="104"/>
    </location>
</feature>
<dbReference type="OrthoDB" id="782346at2759"/>
<evidence type="ECO:0000259" key="3">
    <source>
        <dbReference type="PROSITE" id="PS51742"/>
    </source>
</evidence>
<dbReference type="SUPFAM" id="SSF117856">
    <property type="entry name" value="AF0104/ALDC/Ptd012-like"/>
    <property type="match status" value="1"/>
</dbReference>
<name>A0A834YBK5_TETSI</name>
<organism evidence="4 5">
    <name type="scientific">Tetracentron sinense</name>
    <name type="common">Spur-leaf</name>
    <dbReference type="NCBI Taxonomy" id="13715"/>
    <lineage>
        <taxon>Eukaryota</taxon>
        <taxon>Viridiplantae</taxon>
        <taxon>Streptophyta</taxon>
        <taxon>Embryophyta</taxon>
        <taxon>Tracheophyta</taxon>
        <taxon>Spermatophyta</taxon>
        <taxon>Magnoliopsida</taxon>
        <taxon>Trochodendrales</taxon>
        <taxon>Trochodendraceae</taxon>
        <taxon>Tetracentron</taxon>
    </lineage>
</organism>
<feature type="transmembrane region" description="Helical" evidence="2">
    <location>
        <begin position="35"/>
        <end position="59"/>
    </location>
</feature>
<reference evidence="4 5" key="1">
    <citation type="submission" date="2020-04" db="EMBL/GenBank/DDBJ databases">
        <title>Plant Genome Project.</title>
        <authorList>
            <person name="Zhang R.-G."/>
        </authorList>
    </citation>
    <scope>NUCLEOTIDE SEQUENCE [LARGE SCALE GENOMIC DNA]</scope>
    <source>
        <strain evidence="4">YNK0</strain>
        <tissue evidence="4">Leaf</tissue>
    </source>
</reference>
<evidence type="ECO:0000313" key="4">
    <source>
        <dbReference type="EMBL" id="KAF8370018.1"/>
    </source>
</evidence>
<dbReference type="PANTHER" id="PTHR31100:SF69">
    <property type="entry name" value="AT-HOOK MOTIF NUCLEAR-LOCALIZED PROTEIN 17-RELATED"/>
    <property type="match status" value="1"/>
</dbReference>
<evidence type="ECO:0000256" key="2">
    <source>
        <dbReference type="SAM" id="Phobius"/>
    </source>
</evidence>
<dbReference type="InterPro" id="IPR014476">
    <property type="entry name" value="AHL15-29"/>
</dbReference>
<dbReference type="PROSITE" id="PS51742">
    <property type="entry name" value="PPC"/>
    <property type="match status" value="1"/>
</dbReference>
<keyword evidence="2" id="KW-1133">Transmembrane helix</keyword>
<dbReference type="EMBL" id="JABCRI010000330">
    <property type="protein sequence ID" value="KAF8370018.1"/>
    <property type="molecule type" value="Genomic_DNA"/>
</dbReference>
<feature type="compositionally biased region" description="Polar residues" evidence="1">
    <location>
        <begin position="74"/>
        <end position="89"/>
    </location>
</feature>
<dbReference type="InterPro" id="IPR005175">
    <property type="entry name" value="PPC_dom"/>
</dbReference>
<dbReference type="Proteomes" id="UP000655225">
    <property type="component" value="Unassembled WGS sequence"/>
</dbReference>
<proteinExistence type="predicted"/>
<evidence type="ECO:0000256" key="1">
    <source>
        <dbReference type="SAM" id="MobiDB-lite"/>
    </source>
</evidence>
<dbReference type="PANTHER" id="PTHR31100">
    <property type="entry name" value="AT-HOOK MOTIF NUCLEAR-LOCALIZED PROTEIN 15"/>
    <property type="match status" value="1"/>
</dbReference>
<protein>
    <recommendedName>
        <fullName evidence="3">PPC domain-containing protein</fullName>
    </recommendedName>
</protein>
<sequence length="144" mass="14895">MAALIFSPSLLPFFPPSSSIPSNGFTISLAGPQGQIVGGSVAGSLIAAGTVIVVAAAFVNPSYYRLPDEDEEPNSVSAGTAGKSPTTVTAAGGEGHHTPAESTGYKIPNLENLYSKLDCIEFDEDPSGFNDLPVFWGRIANPRP</sequence>
<dbReference type="Gene3D" id="3.30.1330.80">
    <property type="entry name" value="Hypothetical protein, similar to alpha- acetolactate decarboxylase, domain 2"/>
    <property type="match status" value="1"/>
</dbReference>